<evidence type="ECO:0000313" key="3">
    <source>
        <dbReference type="Proteomes" id="UP001156389"/>
    </source>
</evidence>
<reference evidence="2 3" key="1">
    <citation type="submission" date="2021-10" db="EMBL/GenBank/DDBJ databases">
        <title>Streptomyces gossypii sp. nov., isolated from soil collected from cotton field.</title>
        <authorList>
            <person name="Ge X."/>
            <person name="Chen X."/>
            <person name="Liu W."/>
        </authorList>
    </citation>
    <scope>NUCLEOTIDE SEQUENCE [LARGE SCALE GENOMIC DNA]</scope>
    <source>
        <strain evidence="2 3">N2-109</strain>
    </source>
</reference>
<keyword evidence="3" id="KW-1185">Reference proteome</keyword>
<evidence type="ECO:0000313" key="2">
    <source>
        <dbReference type="EMBL" id="MCT2591171.1"/>
    </source>
</evidence>
<evidence type="ECO:0008006" key="4">
    <source>
        <dbReference type="Google" id="ProtNLM"/>
    </source>
</evidence>
<keyword evidence="1" id="KW-0812">Transmembrane</keyword>
<evidence type="ECO:0000256" key="1">
    <source>
        <dbReference type="SAM" id="Phobius"/>
    </source>
</evidence>
<name>A0ABT2JTF3_9ACTN</name>
<gene>
    <name evidence="2" type="ORF">LHJ74_14850</name>
</gene>
<keyword evidence="1" id="KW-0472">Membrane</keyword>
<dbReference type="Proteomes" id="UP001156389">
    <property type="component" value="Unassembled WGS sequence"/>
</dbReference>
<proteinExistence type="predicted"/>
<dbReference type="EMBL" id="JAJAGO010000006">
    <property type="protein sequence ID" value="MCT2591171.1"/>
    <property type="molecule type" value="Genomic_DNA"/>
</dbReference>
<feature type="transmembrane region" description="Helical" evidence="1">
    <location>
        <begin position="33"/>
        <end position="54"/>
    </location>
</feature>
<organism evidence="2 3">
    <name type="scientific">Streptomyces gossypii</name>
    <dbReference type="NCBI Taxonomy" id="2883101"/>
    <lineage>
        <taxon>Bacteria</taxon>
        <taxon>Bacillati</taxon>
        <taxon>Actinomycetota</taxon>
        <taxon>Actinomycetes</taxon>
        <taxon>Kitasatosporales</taxon>
        <taxon>Streptomycetaceae</taxon>
        <taxon>Streptomyces</taxon>
    </lineage>
</organism>
<comment type="caution">
    <text evidence="2">The sequence shown here is derived from an EMBL/GenBank/DDBJ whole genome shotgun (WGS) entry which is preliminary data.</text>
</comment>
<keyword evidence="1" id="KW-1133">Transmembrane helix</keyword>
<accession>A0ABT2JTF3</accession>
<sequence>MKVREVRTCQDPDCAGMPPHGDGEGTRFFGVPAWWICFALVVAGGVGLLAYTAAVR</sequence>
<protein>
    <recommendedName>
        <fullName evidence="4">Integral membrane protein</fullName>
    </recommendedName>
</protein>